<organism evidence="2 3">
    <name type="scientific">Saponaria officinalis</name>
    <name type="common">Common soapwort</name>
    <name type="synonym">Lychnis saponaria</name>
    <dbReference type="NCBI Taxonomy" id="3572"/>
    <lineage>
        <taxon>Eukaryota</taxon>
        <taxon>Viridiplantae</taxon>
        <taxon>Streptophyta</taxon>
        <taxon>Embryophyta</taxon>
        <taxon>Tracheophyta</taxon>
        <taxon>Spermatophyta</taxon>
        <taxon>Magnoliopsida</taxon>
        <taxon>eudicotyledons</taxon>
        <taxon>Gunneridae</taxon>
        <taxon>Pentapetalae</taxon>
        <taxon>Caryophyllales</taxon>
        <taxon>Caryophyllaceae</taxon>
        <taxon>Caryophylleae</taxon>
        <taxon>Saponaria</taxon>
    </lineage>
</organism>
<comment type="caution">
    <text evidence="2">The sequence shown here is derived from an EMBL/GenBank/DDBJ whole genome shotgun (WGS) entry which is preliminary data.</text>
</comment>
<reference evidence="2" key="1">
    <citation type="submission" date="2024-03" db="EMBL/GenBank/DDBJ databases">
        <title>WGS assembly of Saponaria officinalis var. Norfolk2.</title>
        <authorList>
            <person name="Jenkins J."/>
            <person name="Shu S."/>
            <person name="Grimwood J."/>
            <person name="Barry K."/>
            <person name="Goodstein D."/>
            <person name="Schmutz J."/>
            <person name="Leebens-Mack J."/>
            <person name="Osbourn A."/>
        </authorList>
    </citation>
    <scope>NUCLEOTIDE SEQUENCE [LARGE SCALE GENOMIC DNA]</scope>
    <source>
        <strain evidence="2">JIC</strain>
    </source>
</reference>
<protein>
    <recommendedName>
        <fullName evidence="1">Glycoside hydrolase family 31 N-terminal domain-containing protein</fullName>
    </recommendedName>
</protein>
<dbReference type="GO" id="GO:0003824">
    <property type="term" value="F:catalytic activity"/>
    <property type="evidence" value="ECO:0007669"/>
    <property type="project" value="InterPro"/>
</dbReference>
<dbReference type="Proteomes" id="UP001443914">
    <property type="component" value="Unassembled WGS sequence"/>
</dbReference>
<dbReference type="GO" id="GO:0030246">
    <property type="term" value="F:carbohydrate binding"/>
    <property type="evidence" value="ECO:0007669"/>
    <property type="project" value="InterPro"/>
</dbReference>
<gene>
    <name evidence="2" type="ORF">RND81_05G078400</name>
</gene>
<keyword evidence="3" id="KW-1185">Reference proteome</keyword>
<dbReference type="EMBL" id="JBDFQZ010000005">
    <property type="protein sequence ID" value="KAK9724513.1"/>
    <property type="molecule type" value="Genomic_DNA"/>
</dbReference>
<evidence type="ECO:0000313" key="2">
    <source>
        <dbReference type="EMBL" id="KAK9724513.1"/>
    </source>
</evidence>
<dbReference type="SUPFAM" id="SSF74650">
    <property type="entry name" value="Galactose mutarotase-like"/>
    <property type="match status" value="1"/>
</dbReference>
<name>A0AAW1KUR3_SAPOF</name>
<dbReference type="InterPro" id="IPR025887">
    <property type="entry name" value="Glyco_hydro_31_N_dom"/>
</dbReference>
<dbReference type="Pfam" id="PF13802">
    <property type="entry name" value="Gal_mutarotas_2"/>
    <property type="match status" value="1"/>
</dbReference>
<evidence type="ECO:0000259" key="1">
    <source>
        <dbReference type="Pfam" id="PF13802"/>
    </source>
</evidence>
<proteinExistence type="predicted"/>
<dbReference type="GO" id="GO:0005975">
    <property type="term" value="P:carbohydrate metabolic process"/>
    <property type="evidence" value="ECO:0007669"/>
    <property type="project" value="InterPro"/>
</dbReference>
<dbReference type="CDD" id="cd14752">
    <property type="entry name" value="GH31_N"/>
    <property type="match status" value="1"/>
</dbReference>
<evidence type="ECO:0000313" key="3">
    <source>
        <dbReference type="Proteomes" id="UP001443914"/>
    </source>
</evidence>
<sequence>MLKWVTTLLIFRTKSIRSKTLACRMTAIDGKGVVSDVSSGSMIYEPIMEDGVFRFDCSSDDRTSAFPSISFVNPNVRETPLMIQKGPSFTPTYERTLGQQIVQLELPVGTTFYGTGEVGGQFERTGKRVFTWNTSAWGYGPSTTSLYQSHP</sequence>
<accession>A0AAW1KUR3</accession>
<dbReference type="InterPro" id="IPR011013">
    <property type="entry name" value="Gal_mutarotase_sf_dom"/>
</dbReference>
<dbReference type="AlphaFoldDB" id="A0AAW1KUR3"/>
<feature type="domain" description="Glycoside hydrolase family 31 N-terminal" evidence="1">
    <location>
        <begin position="91"/>
        <end position="151"/>
    </location>
</feature>
<dbReference type="Gene3D" id="2.60.40.1760">
    <property type="entry name" value="glycosyl hydrolase (family 31)"/>
    <property type="match status" value="1"/>
</dbReference>